<keyword evidence="4" id="KW-1185">Reference proteome</keyword>
<evidence type="ECO:0000313" key="4">
    <source>
        <dbReference type="Proteomes" id="UP001596527"/>
    </source>
</evidence>
<dbReference type="RefSeq" id="WP_291496511.1">
    <property type="nucleotide sequence ID" value="NZ_JBHTEF010000001.1"/>
</dbReference>
<evidence type="ECO:0000256" key="2">
    <source>
        <dbReference type="SAM" id="MobiDB-lite"/>
    </source>
</evidence>
<keyword evidence="3" id="KW-0969">Cilium</keyword>
<dbReference type="EMBL" id="JBHTEF010000001">
    <property type="protein sequence ID" value="MFC7581202.1"/>
    <property type="molecule type" value="Genomic_DNA"/>
</dbReference>
<feature type="region of interest" description="Disordered" evidence="2">
    <location>
        <begin position="141"/>
        <end position="160"/>
    </location>
</feature>
<organism evidence="3 4">
    <name type="scientific">Schaalia naturae</name>
    <dbReference type="NCBI Taxonomy" id="635203"/>
    <lineage>
        <taxon>Bacteria</taxon>
        <taxon>Bacillati</taxon>
        <taxon>Actinomycetota</taxon>
        <taxon>Actinomycetes</taxon>
        <taxon>Actinomycetales</taxon>
        <taxon>Actinomycetaceae</taxon>
        <taxon>Schaalia</taxon>
    </lineage>
</organism>
<evidence type="ECO:0000256" key="1">
    <source>
        <dbReference type="ARBA" id="ARBA00022795"/>
    </source>
</evidence>
<name>A0ABW2SMA2_9ACTO</name>
<dbReference type="InterPro" id="IPR007809">
    <property type="entry name" value="FlgN-like"/>
</dbReference>
<dbReference type="Pfam" id="PF05130">
    <property type="entry name" value="FlgN"/>
    <property type="match status" value="1"/>
</dbReference>
<keyword evidence="3" id="KW-0966">Cell projection</keyword>
<dbReference type="Proteomes" id="UP001596527">
    <property type="component" value="Unassembled WGS sequence"/>
</dbReference>
<feature type="compositionally biased region" description="Polar residues" evidence="2">
    <location>
        <begin position="145"/>
        <end position="160"/>
    </location>
</feature>
<reference evidence="4" key="1">
    <citation type="journal article" date="2019" name="Int. J. Syst. Evol. Microbiol.">
        <title>The Global Catalogue of Microorganisms (GCM) 10K type strain sequencing project: providing services to taxonomists for standard genome sequencing and annotation.</title>
        <authorList>
            <consortium name="The Broad Institute Genomics Platform"/>
            <consortium name="The Broad Institute Genome Sequencing Center for Infectious Disease"/>
            <person name="Wu L."/>
            <person name="Ma J."/>
        </authorList>
    </citation>
    <scope>NUCLEOTIDE SEQUENCE [LARGE SCALE GENOMIC DNA]</scope>
    <source>
        <strain evidence="4">CCUG 56698</strain>
    </source>
</reference>
<comment type="caution">
    <text evidence="3">The sequence shown here is derived from an EMBL/GenBank/DDBJ whole genome shotgun (WGS) entry which is preliminary data.</text>
</comment>
<dbReference type="SUPFAM" id="SSF140566">
    <property type="entry name" value="FlgN-like"/>
    <property type="match status" value="1"/>
</dbReference>
<keyword evidence="3" id="KW-0282">Flagellum</keyword>
<evidence type="ECO:0000313" key="3">
    <source>
        <dbReference type="EMBL" id="MFC7581202.1"/>
    </source>
</evidence>
<dbReference type="InterPro" id="IPR036679">
    <property type="entry name" value="FlgN-like_sf"/>
</dbReference>
<accession>A0ABW2SMA2</accession>
<proteinExistence type="predicted"/>
<keyword evidence="1" id="KW-1005">Bacterial flagellum biogenesis</keyword>
<sequence length="160" mass="17572">MTLQTLSTFLWHERDLLDQLLYRLQVERLVLDAGLADRLPMATRDVEDSLARMRTAELGRATAVDDVIRDLGLAPEATLAQIADRADSPWQDLLREHREALVALAAAVRDAAHDNQEVLAAAHHAAQETLMSLQESLGTYDEHGASQTPPSAAQIVDTSI</sequence>
<dbReference type="Gene3D" id="1.20.58.300">
    <property type="entry name" value="FlgN-like"/>
    <property type="match status" value="1"/>
</dbReference>
<protein>
    <submittedName>
        <fullName evidence="3">Flagellar export chaperone FlgN</fullName>
    </submittedName>
</protein>
<gene>
    <name evidence="3" type="primary">flgN</name>
    <name evidence="3" type="ORF">ACFQWG_08325</name>
</gene>